<dbReference type="PANTHER" id="PTHR40781:SF1">
    <property type="match status" value="1"/>
</dbReference>
<dbReference type="PANTHER" id="PTHR40781">
    <property type="match status" value="1"/>
</dbReference>
<dbReference type="STRING" id="1196081.A0A364KV37"/>
<reference evidence="2 3" key="1">
    <citation type="journal article" date="2017" name="Biotechnol. Biofuels">
        <title>Differential beta-glucosidase expression as a function of carbon source availability in Talaromyces amestolkiae: a genomic and proteomic approach.</title>
        <authorList>
            <person name="de Eugenio L.I."/>
            <person name="Mendez-Liter J.A."/>
            <person name="Nieto-Dominguez M."/>
            <person name="Alonso L."/>
            <person name="Gil-Munoz J."/>
            <person name="Barriuso J."/>
            <person name="Prieto A."/>
            <person name="Martinez M.J."/>
        </authorList>
    </citation>
    <scope>NUCLEOTIDE SEQUENCE [LARGE SCALE GENOMIC DNA]</scope>
    <source>
        <strain evidence="2 3">CIB</strain>
    </source>
</reference>
<evidence type="ECO:0000313" key="2">
    <source>
        <dbReference type="EMBL" id="RAO67416.1"/>
    </source>
</evidence>
<dbReference type="Proteomes" id="UP000249363">
    <property type="component" value="Unassembled WGS sequence"/>
</dbReference>
<dbReference type="Pfam" id="PF24494">
    <property type="entry name" value="DUF7587"/>
    <property type="match status" value="1"/>
</dbReference>
<organism evidence="2 3">
    <name type="scientific">Talaromyces amestolkiae</name>
    <dbReference type="NCBI Taxonomy" id="1196081"/>
    <lineage>
        <taxon>Eukaryota</taxon>
        <taxon>Fungi</taxon>
        <taxon>Dikarya</taxon>
        <taxon>Ascomycota</taxon>
        <taxon>Pezizomycotina</taxon>
        <taxon>Eurotiomycetes</taxon>
        <taxon>Eurotiomycetidae</taxon>
        <taxon>Eurotiales</taxon>
        <taxon>Trichocomaceae</taxon>
        <taxon>Talaromyces</taxon>
        <taxon>Talaromyces sect. Talaromyces</taxon>
    </lineage>
</organism>
<sequence>MDKYRLEGHELPPYLYRIHYPKSQTIYSPGKGLSAPNTTKAYSEQDLNDFKADIEKQFKSSCRESLPFINLFSIIEHAENWGLKQSWRGAHNGDGGGGGDDWTLFKIDTKLLEASSAEEHFDDAYLCLHAIPDSAIVDAKGPRGVQLDRDRRYRERHGGWEEESSTCDSLNYYGSESAALQEIYNNIYEKNQEYSWNGW</sequence>
<feature type="domain" description="DUF7587" evidence="1">
    <location>
        <begin position="11"/>
        <end position="115"/>
    </location>
</feature>
<accession>A0A364KV37</accession>
<dbReference type="GeneID" id="63792644"/>
<proteinExistence type="predicted"/>
<dbReference type="AlphaFoldDB" id="A0A364KV37"/>
<dbReference type="OrthoDB" id="88561at2759"/>
<protein>
    <recommendedName>
        <fullName evidence="1">DUF7587 domain-containing protein</fullName>
    </recommendedName>
</protein>
<keyword evidence="3" id="KW-1185">Reference proteome</keyword>
<name>A0A364KV37_TALAM</name>
<dbReference type="InterPro" id="IPR056009">
    <property type="entry name" value="DUF7587"/>
</dbReference>
<dbReference type="EMBL" id="MIKG01000005">
    <property type="protein sequence ID" value="RAO67416.1"/>
    <property type="molecule type" value="Genomic_DNA"/>
</dbReference>
<comment type="caution">
    <text evidence="2">The sequence shown here is derived from an EMBL/GenBank/DDBJ whole genome shotgun (WGS) entry which is preliminary data.</text>
</comment>
<evidence type="ECO:0000313" key="3">
    <source>
        <dbReference type="Proteomes" id="UP000249363"/>
    </source>
</evidence>
<gene>
    <name evidence="2" type="ORF">BHQ10_003428</name>
</gene>
<evidence type="ECO:0000259" key="1">
    <source>
        <dbReference type="Pfam" id="PF24494"/>
    </source>
</evidence>
<dbReference type="RefSeq" id="XP_040731932.1">
    <property type="nucleotide sequence ID" value="XM_040875683.1"/>
</dbReference>